<feature type="compositionally biased region" description="Acidic residues" evidence="1">
    <location>
        <begin position="211"/>
        <end position="242"/>
    </location>
</feature>
<dbReference type="Proteomes" id="UP000193100">
    <property type="component" value="Chromosome"/>
</dbReference>
<dbReference type="RefSeq" id="WP_227517746.1">
    <property type="nucleotide sequence ID" value="NZ_CP020931.1"/>
</dbReference>
<dbReference type="PROSITE" id="PS51257">
    <property type="entry name" value="PROKAR_LIPOPROTEIN"/>
    <property type="match status" value="1"/>
</dbReference>
<evidence type="ECO:0000256" key="1">
    <source>
        <dbReference type="SAM" id="MobiDB-lite"/>
    </source>
</evidence>
<keyword evidence="2" id="KW-0732">Signal</keyword>
<evidence type="ECO:0000313" key="3">
    <source>
        <dbReference type="EMBL" id="ARM84477.1"/>
    </source>
</evidence>
<feature type="chain" id="PRO_5013389167" evidence="2">
    <location>
        <begin position="25"/>
        <end position="378"/>
    </location>
</feature>
<proteinExistence type="predicted"/>
<gene>
    <name evidence="3" type="ORF">MARSALSMR5_02410</name>
</gene>
<evidence type="ECO:0000256" key="2">
    <source>
        <dbReference type="SAM" id="SignalP"/>
    </source>
</evidence>
<protein>
    <submittedName>
        <fullName evidence="3">Organic solvents resistance ABC transporter permease</fullName>
    </submittedName>
</protein>
<accession>A0A1W6KAP6</accession>
<feature type="signal peptide" evidence="2">
    <location>
        <begin position="1"/>
        <end position="24"/>
    </location>
</feature>
<feature type="region of interest" description="Disordered" evidence="1">
    <location>
        <begin position="211"/>
        <end position="245"/>
    </location>
</feature>
<dbReference type="EMBL" id="CP020931">
    <property type="protein sequence ID" value="ARM84477.1"/>
    <property type="molecule type" value="Genomic_DNA"/>
</dbReference>
<evidence type="ECO:0000313" key="4">
    <source>
        <dbReference type="Proteomes" id="UP000193100"/>
    </source>
</evidence>
<dbReference type="GeneID" id="77256352"/>
<dbReference type="STRING" id="1420917.AU15_06790"/>
<reference evidence="3 4" key="1">
    <citation type="submission" date="2017-04" db="EMBL/GenBank/DDBJ databases">
        <title>Genome Sequence of Marinobacter salarius strain SMR5 Isolated from a culture of the Diatom Skeletonema marinoi.</title>
        <authorList>
            <person name="Topel M."/>
            <person name="Pinder M.I.M."/>
            <person name="Johansson O.N."/>
            <person name="Kourtchenko O."/>
            <person name="Godhe A."/>
            <person name="Clarke A.K."/>
        </authorList>
    </citation>
    <scope>NUCLEOTIDE SEQUENCE [LARGE SCALE GENOMIC DNA]</scope>
    <source>
        <strain evidence="3 4">SMR5</strain>
    </source>
</reference>
<sequence>MRSVHFTSALPSLICPLALTVLLAGCFGGDGSGGDDGSRTGQLMPAGISGLTYSTASRNGTTDANGRFNYYPGERISLRVGNLQLADGIPARSIVTPLEFFPDLRTALEIPGTTDEGLQNHRLTEQQLIQDEVTLINMTRFLLALNWSLNLSNGQGIDIRERVITQLNAALPDLDAPIDFNVPESDFAEGGNSPSPANQLLQSICFYPADDELCEDPPTEEEIANADPRPDEEEDRDEDVEYREDLQSKRDRILNAVRSLEDVDVEDAEGYLTRELDTISTQLANRYYLDDYVAEFPASDTAIKTVRVRKIADQPQLDTIEAISTRDQDVVVHSFDWQSASVEYFVAGESGGESELLVNFRPEGTYRWVKKQLRVLIQ</sequence>
<organism evidence="3 4">
    <name type="scientific">Marinobacter salarius</name>
    <dbReference type="NCBI Taxonomy" id="1420917"/>
    <lineage>
        <taxon>Bacteria</taxon>
        <taxon>Pseudomonadati</taxon>
        <taxon>Pseudomonadota</taxon>
        <taxon>Gammaproteobacteria</taxon>
        <taxon>Pseudomonadales</taxon>
        <taxon>Marinobacteraceae</taxon>
        <taxon>Marinobacter</taxon>
    </lineage>
</organism>
<dbReference type="AlphaFoldDB" id="A0A1W6KAP6"/>
<name>A0A1W6KAP6_9GAMM</name>